<keyword evidence="1" id="KW-0378">Hydrolase</keyword>
<dbReference type="InterPro" id="IPR040170">
    <property type="entry name" value="Cytosol_ACT"/>
</dbReference>
<dbReference type="Gene3D" id="3.10.129.10">
    <property type="entry name" value="Hotdog Thioesterase"/>
    <property type="match status" value="1"/>
</dbReference>
<dbReference type="PANTHER" id="PTHR11049:SF24">
    <property type="entry name" value="CYTOSOLIC ACYL COENZYME A THIOESTER HYDROLASE"/>
    <property type="match status" value="1"/>
</dbReference>
<comment type="caution">
    <text evidence="3">The sequence shown here is derived from an EMBL/GenBank/DDBJ whole genome shotgun (WGS) entry which is preliminary data.</text>
</comment>
<feature type="domain" description="HotDog ACOT-type" evidence="2">
    <location>
        <begin position="25"/>
        <end position="158"/>
    </location>
</feature>
<evidence type="ECO:0000313" key="4">
    <source>
        <dbReference type="Proteomes" id="UP001165121"/>
    </source>
</evidence>
<keyword evidence="4" id="KW-1185">Reference proteome</keyword>
<evidence type="ECO:0000259" key="2">
    <source>
        <dbReference type="PROSITE" id="PS51770"/>
    </source>
</evidence>
<dbReference type="EMBL" id="BSXT01003858">
    <property type="protein sequence ID" value="GMF55802.1"/>
    <property type="molecule type" value="Genomic_DNA"/>
</dbReference>
<dbReference type="OrthoDB" id="331699at2759"/>
<dbReference type="InterPro" id="IPR029069">
    <property type="entry name" value="HotDog_dom_sf"/>
</dbReference>
<dbReference type="Proteomes" id="UP001165121">
    <property type="component" value="Unassembled WGS sequence"/>
</dbReference>
<dbReference type="GO" id="GO:0052816">
    <property type="term" value="F:long-chain fatty acyl-CoA hydrolase activity"/>
    <property type="evidence" value="ECO:0007669"/>
    <property type="project" value="TreeGrafter"/>
</dbReference>
<dbReference type="AlphaFoldDB" id="A0A9W6Y9J9"/>
<proteinExistence type="predicted"/>
<organism evidence="3 4">
    <name type="scientific">Phytophthora fragariaefolia</name>
    <dbReference type="NCBI Taxonomy" id="1490495"/>
    <lineage>
        <taxon>Eukaryota</taxon>
        <taxon>Sar</taxon>
        <taxon>Stramenopiles</taxon>
        <taxon>Oomycota</taxon>
        <taxon>Peronosporomycetes</taxon>
        <taxon>Peronosporales</taxon>
        <taxon>Peronosporaceae</taxon>
        <taxon>Phytophthora</taxon>
    </lineage>
</organism>
<dbReference type="GO" id="GO:0009062">
    <property type="term" value="P:fatty acid catabolic process"/>
    <property type="evidence" value="ECO:0007669"/>
    <property type="project" value="TreeGrafter"/>
</dbReference>
<name>A0A9W6Y9J9_9STRA</name>
<gene>
    <name evidence="3" type="ORF">Pfra01_002354500</name>
</gene>
<evidence type="ECO:0000313" key="3">
    <source>
        <dbReference type="EMBL" id="GMF55802.1"/>
    </source>
</evidence>
<dbReference type="SUPFAM" id="SSF54637">
    <property type="entry name" value="Thioesterase/thiol ester dehydrase-isomerase"/>
    <property type="match status" value="1"/>
</dbReference>
<accession>A0A9W6Y9J9</accession>
<dbReference type="PROSITE" id="PS51770">
    <property type="entry name" value="HOTDOG_ACOT"/>
    <property type="match status" value="1"/>
</dbReference>
<sequence length="272" mass="29925">MHASAIPRAADTPSKKVVQTVDGQKIVRVCDARLAYGDIVGDENLSGRLMSAGPILDMIDRFAGALAENVTVDQAIATVSIDRVDIKSPIAHGDLLQLEGEVIHTGRSSMVIQVGANLPFAAMVCCLANASASTLRPRPGLPKLVHLTDPDYVPRNEIIAKQRKELAMRWKSMQQKVDELPHVSVDMIQNSRSYPSELMPMQDTLIEIQTTFLPKNLNPNNTVFGGDVLAFMVQCVVCQRSCITSLNRAFRDMCCRIKWPCNALKVLLETEI</sequence>
<protein>
    <submittedName>
        <fullName evidence="3">Unnamed protein product</fullName>
    </submittedName>
</protein>
<dbReference type="PANTHER" id="PTHR11049">
    <property type="entry name" value="ACYL COENZYME A THIOESTER HYDROLASE"/>
    <property type="match status" value="1"/>
</dbReference>
<dbReference type="GO" id="GO:0005829">
    <property type="term" value="C:cytosol"/>
    <property type="evidence" value="ECO:0007669"/>
    <property type="project" value="TreeGrafter"/>
</dbReference>
<dbReference type="Pfam" id="PF03061">
    <property type="entry name" value="4HBT"/>
    <property type="match status" value="1"/>
</dbReference>
<reference evidence="3" key="1">
    <citation type="submission" date="2023-04" db="EMBL/GenBank/DDBJ databases">
        <title>Phytophthora fragariaefolia NBRC 109709.</title>
        <authorList>
            <person name="Ichikawa N."/>
            <person name="Sato H."/>
            <person name="Tonouchi N."/>
        </authorList>
    </citation>
    <scope>NUCLEOTIDE SEQUENCE</scope>
    <source>
        <strain evidence="3">NBRC 109709</strain>
    </source>
</reference>
<dbReference type="InterPro" id="IPR006683">
    <property type="entry name" value="Thioestr_dom"/>
</dbReference>
<dbReference type="InterPro" id="IPR033120">
    <property type="entry name" value="HOTDOG_ACOT"/>
</dbReference>
<evidence type="ECO:0000256" key="1">
    <source>
        <dbReference type="ARBA" id="ARBA00022801"/>
    </source>
</evidence>
<dbReference type="GO" id="GO:0006637">
    <property type="term" value="P:acyl-CoA metabolic process"/>
    <property type="evidence" value="ECO:0007669"/>
    <property type="project" value="TreeGrafter"/>
</dbReference>